<dbReference type="GO" id="GO:0005980">
    <property type="term" value="P:glycogen catabolic process"/>
    <property type="evidence" value="ECO:0007669"/>
    <property type="project" value="TreeGrafter"/>
</dbReference>
<keyword evidence="2" id="KW-0328">Glycosyltransferase</keyword>
<comment type="caution">
    <text evidence="3">The sequence shown here is derived from an EMBL/GenBank/DDBJ whole genome shotgun (WGS) entry which is preliminary data.</text>
</comment>
<accession>W4VM60</accession>
<dbReference type="GO" id="GO:0005737">
    <property type="term" value="C:cytoplasm"/>
    <property type="evidence" value="ECO:0007669"/>
    <property type="project" value="TreeGrafter"/>
</dbReference>
<dbReference type="SUPFAM" id="SSF53756">
    <property type="entry name" value="UDP-Glycosyltransferase/glycogen phosphorylase"/>
    <property type="match status" value="1"/>
</dbReference>
<evidence type="ECO:0000256" key="2">
    <source>
        <dbReference type="RuleBase" id="RU000587"/>
    </source>
</evidence>
<dbReference type="STRING" id="1298598.JCM21714_3406"/>
<evidence type="ECO:0000313" key="3">
    <source>
        <dbReference type="EMBL" id="GAE94266.1"/>
    </source>
</evidence>
<organism evidence="3 4">
    <name type="scientific">Gracilibacillus boraciitolerans JCM 21714</name>
    <dbReference type="NCBI Taxonomy" id="1298598"/>
    <lineage>
        <taxon>Bacteria</taxon>
        <taxon>Bacillati</taxon>
        <taxon>Bacillota</taxon>
        <taxon>Bacilli</taxon>
        <taxon>Bacillales</taxon>
        <taxon>Bacillaceae</taxon>
        <taxon>Gracilibacillus</taxon>
    </lineage>
</organism>
<keyword evidence="2" id="KW-0663">Pyridoxal phosphate</keyword>
<name>W4VM60_9BACI</name>
<dbReference type="Proteomes" id="UP000019102">
    <property type="component" value="Unassembled WGS sequence"/>
</dbReference>
<dbReference type="GO" id="GO:0030170">
    <property type="term" value="F:pyridoxal phosphate binding"/>
    <property type="evidence" value="ECO:0007669"/>
    <property type="project" value="TreeGrafter"/>
</dbReference>
<comment type="cofactor">
    <cofactor evidence="2">
        <name>pyridoxal 5'-phosphate</name>
        <dbReference type="ChEBI" id="CHEBI:597326"/>
    </cofactor>
</comment>
<comment type="catalytic activity">
    <reaction evidence="2">
        <text>[(1-&gt;4)-alpha-D-glucosyl](n) + phosphate = [(1-&gt;4)-alpha-D-glucosyl](n-1) + alpha-D-glucose 1-phosphate</text>
        <dbReference type="Rhea" id="RHEA:41732"/>
        <dbReference type="Rhea" id="RHEA-COMP:9584"/>
        <dbReference type="Rhea" id="RHEA-COMP:9586"/>
        <dbReference type="ChEBI" id="CHEBI:15444"/>
        <dbReference type="ChEBI" id="CHEBI:43474"/>
        <dbReference type="ChEBI" id="CHEBI:58601"/>
        <dbReference type="EC" id="2.4.1.1"/>
    </reaction>
</comment>
<proteinExistence type="inferred from homology"/>
<dbReference type="eggNOG" id="COG0058">
    <property type="taxonomic scope" value="Bacteria"/>
</dbReference>
<dbReference type="Gene3D" id="3.40.50.2000">
    <property type="entry name" value="Glycogen Phosphorylase B"/>
    <property type="match status" value="1"/>
</dbReference>
<reference evidence="3 4" key="1">
    <citation type="journal article" date="2014" name="Genome Announc.">
        <title>Draft Genome Sequence of the Boron-Tolerant and Moderately Halotolerant Bacterium Gracilibacillus boraciitolerans JCM 21714T.</title>
        <authorList>
            <person name="Ahmed I."/>
            <person name="Oshima K."/>
            <person name="Suda W."/>
            <person name="Kitamura K."/>
            <person name="Iida T."/>
            <person name="Ohmori Y."/>
            <person name="Fujiwara T."/>
            <person name="Hattori M."/>
            <person name="Ohkuma M."/>
        </authorList>
    </citation>
    <scope>NUCLEOTIDE SEQUENCE [LARGE SCALE GENOMIC DNA]</scope>
    <source>
        <strain evidence="3 4">JCM 21714</strain>
    </source>
</reference>
<dbReference type="EC" id="2.4.1.1" evidence="2"/>
<dbReference type="GO" id="GO:0008184">
    <property type="term" value="F:glycogen phosphorylase activity"/>
    <property type="evidence" value="ECO:0007669"/>
    <property type="project" value="InterPro"/>
</dbReference>
<keyword evidence="2" id="KW-0119">Carbohydrate metabolism</keyword>
<sequence length="89" mass="10622">MHQLRDGEFGHQDVEFKDIYYHILSTNDPYFILKDFDCYVETQQLVDQAYRSQDKWLSKSLINIAHSGKFSSDRTIQEYATGIWKIKKQ</sequence>
<keyword evidence="4" id="KW-1185">Reference proteome</keyword>
<dbReference type="Pfam" id="PF00343">
    <property type="entry name" value="Phosphorylase"/>
    <property type="match status" value="1"/>
</dbReference>
<keyword evidence="2" id="KW-0808">Transferase</keyword>
<dbReference type="PANTHER" id="PTHR11468:SF3">
    <property type="entry name" value="GLYCOGEN PHOSPHORYLASE, LIVER FORM"/>
    <property type="match status" value="1"/>
</dbReference>
<comment type="similarity">
    <text evidence="1 2">Belongs to the glycogen phosphorylase family.</text>
</comment>
<dbReference type="PANTHER" id="PTHR11468">
    <property type="entry name" value="GLYCOGEN PHOSPHORYLASE"/>
    <property type="match status" value="1"/>
</dbReference>
<evidence type="ECO:0000313" key="4">
    <source>
        <dbReference type="Proteomes" id="UP000019102"/>
    </source>
</evidence>
<protein>
    <recommendedName>
        <fullName evidence="2">Alpha-1,4 glucan phosphorylase</fullName>
        <ecNumber evidence="2">2.4.1.1</ecNumber>
    </recommendedName>
</protein>
<comment type="function">
    <text evidence="2">Allosteric enzyme that catalyzes the rate-limiting step in glycogen catabolism, the phosphorolytic cleavage of glycogen to produce glucose-1-phosphate, and plays a central role in maintaining cellular and organismal glucose homeostasis.</text>
</comment>
<dbReference type="InterPro" id="IPR000811">
    <property type="entry name" value="Glyco_trans_35"/>
</dbReference>
<gene>
    <name evidence="3" type="ORF">JCM21714_3406</name>
</gene>
<dbReference type="EMBL" id="BAVS01000021">
    <property type="protein sequence ID" value="GAE94266.1"/>
    <property type="molecule type" value="Genomic_DNA"/>
</dbReference>
<dbReference type="AlphaFoldDB" id="W4VM60"/>
<evidence type="ECO:0000256" key="1">
    <source>
        <dbReference type="ARBA" id="ARBA00006047"/>
    </source>
</evidence>